<comment type="caution">
    <text evidence="8">The sequence shown here is derived from an EMBL/GenBank/DDBJ whole genome shotgun (WGS) entry which is preliminary data.</text>
</comment>
<feature type="transmembrane region" description="Helical" evidence="7">
    <location>
        <begin position="206"/>
        <end position="226"/>
    </location>
</feature>
<keyword evidence="6 7" id="KW-0472">Membrane</keyword>
<evidence type="ECO:0000256" key="4">
    <source>
        <dbReference type="ARBA" id="ARBA00022692"/>
    </source>
</evidence>
<dbReference type="Pfam" id="PF03916">
    <property type="entry name" value="NrfD"/>
    <property type="match status" value="1"/>
</dbReference>
<dbReference type="InterPro" id="IPR005614">
    <property type="entry name" value="NrfD-like"/>
</dbReference>
<feature type="transmembrane region" description="Helical" evidence="7">
    <location>
        <begin position="156"/>
        <end position="179"/>
    </location>
</feature>
<dbReference type="AlphaFoldDB" id="A0A1F7RG24"/>
<evidence type="ECO:0000313" key="8">
    <source>
        <dbReference type="EMBL" id="OGL40525.1"/>
    </source>
</evidence>
<dbReference type="EMBL" id="MGDB01000097">
    <property type="protein sequence ID" value="OGL40525.1"/>
    <property type="molecule type" value="Genomic_DNA"/>
</dbReference>
<feature type="transmembrane region" description="Helical" evidence="7">
    <location>
        <begin position="15"/>
        <end position="41"/>
    </location>
</feature>
<evidence type="ECO:0000256" key="6">
    <source>
        <dbReference type="ARBA" id="ARBA00023136"/>
    </source>
</evidence>
<evidence type="ECO:0000256" key="5">
    <source>
        <dbReference type="ARBA" id="ARBA00022989"/>
    </source>
</evidence>
<keyword evidence="4 7" id="KW-0812">Transmembrane</keyword>
<sequence>MDVNVVYNTSYEMPLGYLIATYFYLTGLSAGSFVVSVIATIGGKKEYKPIGRIGAVMAPILLILAPMTLIVDLEQPFRFWHLFLYLNLKSPITYGSFLLSAYPINGLIYAWYLFTGREKIAKILGIIGIPLALATHGYTGFILALGKGRALWSTALMPTLFIISAMVSGVALMILLAVIRNRYFFKGKPAEEKLEDEKLISGLTKFLGAFIIADLFLVFNDILVLMTSTEEALGVAKLILFGDFSWEFLVIEIFLGGFVPLFLIFNSKVNRYMKSTVIASLLTLIGVYSMRVVVVIAGQSLPLH</sequence>
<protein>
    <submittedName>
        <fullName evidence="8">Uncharacterized protein</fullName>
    </submittedName>
</protein>
<feature type="transmembrane region" description="Helical" evidence="7">
    <location>
        <begin position="53"/>
        <end position="71"/>
    </location>
</feature>
<dbReference type="GO" id="GO:0005886">
    <property type="term" value="C:plasma membrane"/>
    <property type="evidence" value="ECO:0007669"/>
    <property type="project" value="UniProtKB-SubCell"/>
</dbReference>
<comment type="similarity">
    <text evidence="2">Belongs to the NrfD family.</text>
</comment>
<evidence type="ECO:0000256" key="3">
    <source>
        <dbReference type="ARBA" id="ARBA00022475"/>
    </source>
</evidence>
<evidence type="ECO:0000256" key="7">
    <source>
        <dbReference type="SAM" id="Phobius"/>
    </source>
</evidence>
<evidence type="ECO:0000313" key="9">
    <source>
        <dbReference type="Proteomes" id="UP000178526"/>
    </source>
</evidence>
<evidence type="ECO:0000256" key="2">
    <source>
        <dbReference type="ARBA" id="ARBA00008929"/>
    </source>
</evidence>
<name>A0A1F7RG24_9BACT</name>
<keyword evidence="5 7" id="KW-1133">Transmembrane helix</keyword>
<dbReference type="Gene3D" id="1.20.1630.10">
    <property type="entry name" value="Formate dehydrogenase/DMSO reductase domain"/>
    <property type="match status" value="1"/>
</dbReference>
<dbReference type="PANTHER" id="PTHR34856:SF2">
    <property type="entry name" value="PROTEIN NRFD"/>
    <property type="match status" value="1"/>
</dbReference>
<feature type="transmembrane region" description="Helical" evidence="7">
    <location>
        <begin position="123"/>
        <end position="144"/>
    </location>
</feature>
<dbReference type="Proteomes" id="UP000178526">
    <property type="component" value="Unassembled WGS sequence"/>
</dbReference>
<keyword evidence="3" id="KW-1003">Cell membrane</keyword>
<feature type="transmembrane region" description="Helical" evidence="7">
    <location>
        <begin position="91"/>
        <end position="111"/>
    </location>
</feature>
<dbReference type="InterPro" id="IPR052049">
    <property type="entry name" value="Electron_transfer_protein"/>
</dbReference>
<evidence type="ECO:0000256" key="1">
    <source>
        <dbReference type="ARBA" id="ARBA00004651"/>
    </source>
</evidence>
<proteinExistence type="inferred from homology"/>
<accession>A0A1F7RG24</accession>
<reference evidence="8 9" key="1">
    <citation type="journal article" date="2016" name="Nat. Commun.">
        <title>Thousands of microbial genomes shed light on interconnected biogeochemical processes in an aquifer system.</title>
        <authorList>
            <person name="Anantharaman K."/>
            <person name="Brown C.T."/>
            <person name="Hug L.A."/>
            <person name="Sharon I."/>
            <person name="Castelle C.J."/>
            <person name="Probst A.J."/>
            <person name="Thomas B.C."/>
            <person name="Singh A."/>
            <person name="Wilkins M.J."/>
            <person name="Karaoz U."/>
            <person name="Brodie E.L."/>
            <person name="Williams K.H."/>
            <person name="Hubbard S.S."/>
            <person name="Banfield J.F."/>
        </authorList>
    </citation>
    <scope>NUCLEOTIDE SEQUENCE [LARGE SCALE GENOMIC DNA]</scope>
</reference>
<feature type="transmembrane region" description="Helical" evidence="7">
    <location>
        <begin position="246"/>
        <end position="265"/>
    </location>
</feature>
<feature type="transmembrane region" description="Helical" evidence="7">
    <location>
        <begin position="277"/>
        <end position="298"/>
    </location>
</feature>
<organism evidence="8 9">
    <name type="scientific">Candidatus Schekmanbacteria bacterium GWA2_38_11</name>
    <dbReference type="NCBI Taxonomy" id="1817876"/>
    <lineage>
        <taxon>Bacteria</taxon>
        <taxon>Candidatus Schekmaniibacteriota</taxon>
    </lineage>
</organism>
<dbReference type="PANTHER" id="PTHR34856">
    <property type="entry name" value="PROTEIN NRFD"/>
    <property type="match status" value="1"/>
</dbReference>
<comment type="subcellular location">
    <subcellularLocation>
        <location evidence="1">Cell membrane</location>
        <topology evidence="1">Multi-pass membrane protein</topology>
    </subcellularLocation>
</comment>
<gene>
    <name evidence="8" type="ORF">A2042_03900</name>
</gene>